<protein>
    <recommendedName>
        <fullName evidence="2">AB hydrolase-1 domain-containing protein</fullName>
    </recommendedName>
</protein>
<dbReference type="GeneID" id="28734989"/>
<dbReference type="InterPro" id="IPR050471">
    <property type="entry name" value="AB_hydrolase"/>
</dbReference>
<feature type="compositionally biased region" description="Basic and acidic residues" evidence="1">
    <location>
        <begin position="212"/>
        <end position="228"/>
    </location>
</feature>
<dbReference type="PANTHER" id="PTHR43433:SF10">
    <property type="entry name" value="AB HYDROLASE-1 DOMAIN-CONTAINING PROTEIN"/>
    <property type="match status" value="1"/>
</dbReference>
<sequence length="829" mass="91339">MASSEQDELPPLPQFAPSTSPKRLRQPLTASPAIVTQRIVRTPGPDELIANLIDSLTAISSQSAPAEDDRPVEHRLDAFHEEDDIDDRPQSAGSFYVGGAYAPSIVHPPGADSESDDDACPPAVIPFSRQPQRKRRMERLSGLSNNQTSNTLRPERSLSVRGSVQSLRSLQNGKDTGLGGLEKRNGSATSLTASLLSLRNRSPRKLSPAGTPKEHSPTRSRAIPERAYSDSILRPHRSSSLRDSNGDASVISTDDSQTSSTLSPLNREKLEEHLIPSRQSSMRTARRGHHRHSTGSRDLKDLQIDEELISSDDSTVRRIKELQEAKERRHSEWRKESSPSEPTPKRHSAPSPKALRRSSTYQSSKLSVTEVLIESEHEDPHLTAQISAADLALMPAIVANEGNSPLTPVGGHSTADTPAPPSNHQPASVPTLSAPVPPRDRTAIQHKRLSSMSNRESRVDEVRSISDEVETFLSASRLTQKLRHPRTGRTIAFSEVGDPNGFVVFCCVGMGLTRFIMTFYDELARSLRLRLLTPDRPGVGESEAVPERLNNPLTWVDDVSAICEALEITRFSLLAHSAGTIYAMATALKLPQFVRGRIHLLAPWIPPSQMPKSGTTGPDAQPVAMLPMSHRVLSVLPTSMLKIANSRFLSTTSASVDTKPTAAKRSKQVDILEREISQTYAELNTSSFDLPREIDKSQVFRNVNKDGRSNTPSPELNRPTAVNGSSRPASPRLTSEARAVLYNRQLTHRIWTLATHNANPALDLMTCLERKKTIGFRYADITRAIVMRHGAKDNRVPLDNVKFLDSILKRSELRILEDEGHSLMRMPAL</sequence>
<feature type="compositionally biased region" description="Low complexity" evidence="1">
    <location>
        <begin position="249"/>
        <end position="263"/>
    </location>
</feature>
<evidence type="ECO:0000259" key="2">
    <source>
        <dbReference type="Pfam" id="PF00561"/>
    </source>
</evidence>
<reference evidence="3 4" key="1">
    <citation type="submission" date="2015-06" db="EMBL/GenBank/DDBJ databases">
        <title>Draft genome of the ant-associated black yeast Phialophora attae CBS 131958.</title>
        <authorList>
            <person name="Moreno L.F."/>
            <person name="Stielow B.J."/>
            <person name="de Hoog S."/>
            <person name="Vicente V.A."/>
            <person name="Weiss V.A."/>
            <person name="de Vries M."/>
            <person name="Cruz L.M."/>
            <person name="Souza E.M."/>
        </authorList>
    </citation>
    <scope>NUCLEOTIDE SEQUENCE [LARGE SCALE GENOMIC DNA]</scope>
    <source>
        <strain evidence="3 4">CBS 131958</strain>
    </source>
</reference>
<evidence type="ECO:0000313" key="3">
    <source>
        <dbReference type="EMBL" id="KPI38015.1"/>
    </source>
</evidence>
<dbReference type="PANTHER" id="PTHR43433">
    <property type="entry name" value="HYDROLASE, ALPHA/BETA FOLD FAMILY PROTEIN"/>
    <property type="match status" value="1"/>
</dbReference>
<dbReference type="SUPFAM" id="SSF53474">
    <property type="entry name" value="alpha/beta-Hydrolases"/>
    <property type="match status" value="1"/>
</dbReference>
<feature type="compositionally biased region" description="Basic and acidic residues" evidence="1">
    <location>
        <begin position="67"/>
        <end position="79"/>
    </location>
</feature>
<name>A0A0N1NZ97_9EURO</name>
<evidence type="ECO:0000313" key="4">
    <source>
        <dbReference type="Proteomes" id="UP000038010"/>
    </source>
</evidence>
<dbReference type="Proteomes" id="UP000038010">
    <property type="component" value="Unassembled WGS sequence"/>
</dbReference>
<feature type="region of interest" description="Disordered" evidence="1">
    <location>
        <begin position="699"/>
        <end position="733"/>
    </location>
</feature>
<feature type="compositionally biased region" description="Low complexity" evidence="1">
    <location>
        <begin position="187"/>
        <end position="198"/>
    </location>
</feature>
<dbReference type="STRING" id="1664694.A0A0N1NZ97"/>
<feature type="compositionally biased region" description="Polar residues" evidence="1">
    <location>
        <begin position="142"/>
        <end position="152"/>
    </location>
</feature>
<keyword evidence="4" id="KW-1185">Reference proteome</keyword>
<feature type="region of interest" description="Disordered" evidence="1">
    <location>
        <begin position="1"/>
        <end position="32"/>
    </location>
</feature>
<dbReference type="EMBL" id="LFJN01000021">
    <property type="protein sequence ID" value="KPI38015.1"/>
    <property type="molecule type" value="Genomic_DNA"/>
</dbReference>
<accession>A0A0N1NZ97</accession>
<comment type="caution">
    <text evidence="3">The sequence shown here is derived from an EMBL/GenBank/DDBJ whole genome shotgun (WGS) entry which is preliminary data.</text>
</comment>
<feature type="compositionally biased region" description="Polar residues" evidence="1">
    <location>
        <begin position="709"/>
        <end position="728"/>
    </location>
</feature>
<feature type="region of interest" description="Disordered" evidence="1">
    <location>
        <begin position="60"/>
        <end position="302"/>
    </location>
</feature>
<dbReference type="Pfam" id="PF00561">
    <property type="entry name" value="Abhydrolase_1"/>
    <property type="match status" value="1"/>
</dbReference>
<feature type="compositionally biased region" description="Basic residues" evidence="1">
    <location>
        <begin position="284"/>
        <end position="294"/>
    </location>
</feature>
<feature type="compositionally biased region" description="Basic and acidic residues" evidence="1">
    <location>
        <begin position="324"/>
        <end position="338"/>
    </location>
</feature>
<feature type="domain" description="AB hydrolase-1" evidence="2">
    <location>
        <begin position="521"/>
        <end position="823"/>
    </location>
</feature>
<proteinExistence type="predicted"/>
<dbReference type="AlphaFoldDB" id="A0A0N1NZ97"/>
<evidence type="ECO:0000256" key="1">
    <source>
        <dbReference type="SAM" id="MobiDB-lite"/>
    </source>
</evidence>
<feature type="compositionally biased region" description="Basic and acidic residues" evidence="1">
    <location>
        <begin position="699"/>
        <end position="708"/>
    </location>
</feature>
<dbReference type="InterPro" id="IPR000073">
    <property type="entry name" value="AB_hydrolase_1"/>
</dbReference>
<dbReference type="OrthoDB" id="435520at2759"/>
<dbReference type="InterPro" id="IPR029058">
    <property type="entry name" value="AB_hydrolase_fold"/>
</dbReference>
<feature type="compositionally biased region" description="Basic and acidic residues" evidence="1">
    <location>
        <begin position="266"/>
        <end position="275"/>
    </location>
</feature>
<organism evidence="3 4">
    <name type="scientific">Cyphellophora attinorum</name>
    <dbReference type="NCBI Taxonomy" id="1664694"/>
    <lineage>
        <taxon>Eukaryota</taxon>
        <taxon>Fungi</taxon>
        <taxon>Dikarya</taxon>
        <taxon>Ascomycota</taxon>
        <taxon>Pezizomycotina</taxon>
        <taxon>Eurotiomycetes</taxon>
        <taxon>Chaetothyriomycetidae</taxon>
        <taxon>Chaetothyriales</taxon>
        <taxon>Cyphellophoraceae</taxon>
        <taxon>Cyphellophora</taxon>
    </lineage>
</organism>
<dbReference type="Gene3D" id="3.40.50.1820">
    <property type="entry name" value="alpha/beta hydrolase"/>
    <property type="match status" value="1"/>
</dbReference>
<dbReference type="VEuPathDB" id="FungiDB:AB675_3085"/>
<feature type="compositionally biased region" description="Polar residues" evidence="1">
    <location>
        <begin position="160"/>
        <end position="174"/>
    </location>
</feature>
<dbReference type="RefSeq" id="XP_017997978.1">
    <property type="nucleotide sequence ID" value="XM_018143109.1"/>
</dbReference>
<feature type="region of interest" description="Disordered" evidence="1">
    <location>
        <begin position="324"/>
        <end position="364"/>
    </location>
</feature>
<gene>
    <name evidence="3" type="ORF">AB675_3085</name>
</gene>
<feature type="region of interest" description="Disordered" evidence="1">
    <location>
        <begin position="403"/>
        <end position="438"/>
    </location>
</feature>